<name>A0ABX5VID1_9MICO</name>
<dbReference type="InterPro" id="IPR029062">
    <property type="entry name" value="Class_I_gatase-like"/>
</dbReference>
<proteinExistence type="predicted"/>
<sequence>MKPFLLIATRSEDAAADSEYASILDLGGLEERDLHRLRLETTPLPDLDLDAYSGIIVGGSPFTSSVPTEFKSDTQLRVEAELGTLLDEVWDRDFPFFGACYGIGTLARHIGGVIDGTYSEPISAPLITLTEAGQADPLLAGVPEQFEAFVGHKEACTHLPDTAVVLASSEQCPVQMFRVRTNLYGTQFHPELTLDALVERMTVYRHAGYFPPEDFEEVRRAVSAADVSHARRVLRNFVERYAS</sequence>
<dbReference type="CDD" id="cd01741">
    <property type="entry name" value="GATase1_1"/>
    <property type="match status" value="1"/>
</dbReference>
<reference evidence="2 3" key="1">
    <citation type="submission" date="2019-05" db="EMBL/GenBank/DDBJ databases">
        <title>Georgenia *** sp. nov., and Georgenia *** sp. nov., isolated from the intestinal contents of plateau pika (Ochotona curzoniae) in the Qinghai-Tibet plateau of China.</title>
        <authorList>
            <person name="Tian Z."/>
        </authorList>
    </citation>
    <scope>NUCLEOTIDE SEQUENCE [LARGE SCALE GENOMIC DNA]</scope>
    <source>
        <strain evidence="2 3">Z294</strain>
    </source>
</reference>
<feature type="domain" description="Glutamine amidotransferase" evidence="1">
    <location>
        <begin position="49"/>
        <end position="195"/>
    </location>
</feature>
<dbReference type="Gene3D" id="3.40.50.880">
    <property type="match status" value="1"/>
</dbReference>
<evidence type="ECO:0000259" key="1">
    <source>
        <dbReference type="Pfam" id="PF00117"/>
    </source>
</evidence>
<keyword evidence="2" id="KW-0315">Glutamine amidotransferase</keyword>
<dbReference type="PANTHER" id="PTHR42695">
    <property type="entry name" value="GLUTAMINE AMIDOTRANSFERASE YLR126C-RELATED"/>
    <property type="match status" value="1"/>
</dbReference>
<evidence type="ECO:0000313" key="3">
    <source>
        <dbReference type="Proteomes" id="UP000313948"/>
    </source>
</evidence>
<gene>
    <name evidence="2" type="ORF">FE251_00825</name>
</gene>
<dbReference type="SUPFAM" id="SSF52317">
    <property type="entry name" value="Class I glutamine amidotransferase-like"/>
    <property type="match status" value="1"/>
</dbReference>
<dbReference type="InterPro" id="IPR017926">
    <property type="entry name" value="GATASE"/>
</dbReference>
<organism evidence="2 3">
    <name type="scientific">Georgenia wutianyii</name>
    <dbReference type="NCBI Taxonomy" id="2585135"/>
    <lineage>
        <taxon>Bacteria</taxon>
        <taxon>Bacillati</taxon>
        <taxon>Actinomycetota</taxon>
        <taxon>Actinomycetes</taxon>
        <taxon>Micrococcales</taxon>
        <taxon>Bogoriellaceae</taxon>
        <taxon>Georgenia</taxon>
    </lineage>
</organism>
<dbReference type="PROSITE" id="PS51273">
    <property type="entry name" value="GATASE_TYPE_1"/>
    <property type="match status" value="1"/>
</dbReference>
<dbReference type="RefSeq" id="WP_139072726.1">
    <property type="nucleotide sequence ID" value="NZ_CP040899.1"/>
</dbReference>
<protein>
    <submittedName>
        <fullName evidence="2">Glutamine amidotransferase</fullName>
    </submittedName>
</protein>
<dbReference type="Proteomes" id="UP000313948">
    <property type="component" value="Chromosome"/>
</dbReference>
<keyword evidence="3" id="KW-1185">Reference proteome</keyword>
<dbReference type="Pfam" id="PF00117">
    <property type="entry name" value="GATase"/>
    <property type="match status" value="1"/>
</dbReference>
<accession>A0ABX5VID1</accession>
<evidence type="ECO:0000313" key="2">
    <source>
        <dbReference type="EMBL" id="QDB78077.1"/>
    </source>
</evidence>
<dbReference type="InterPro" id="IPR044992">
    <property type="entry name" value="ChyE-like"/>
</dbReference>
<dbReference type="NCBIfam" id="NF005743">
    <property type="entry name" value="PRK07567.1"/>
    <property type="match status" value="1"/>
</dbReference>
<dbReference type="EMBL" id="CP040899">
    <property type="protein sequence ID" value="QDB78077.1"/>
    <property type="molecule type" value="Genomic_DNA"/>
</dbReference>
<dbReference type="PANTHER" id="PTHR42695:SF5">
    <property type="entry name" value="GLUTAMINE AMIDOTRANSFERASE YLR126C-RELATED"/>
    <property type="match status" value="1"/>
</dbReference>